<evidence type="ECO:0000313" key="1">
    <source>
        <dbReference type="EMBL" id="KAI6087535.1"/>
    </source>
</evidence>
<dbReference type="EMBL" id="MU394307">
    <property type="protein sequence ID" value="KAI6087535.1"/>
    <property type="molecule type" value="Genomic_DNA"/>
</dbReference>
<comment type="caution">
    <text evidence="1">The sequence shown here is derived from an EMBL/GenBank/DDBJ whole genome shotgun (WGS) entry which is preliminary data.</text>
</comment>
<keyword evidence="2" id="KW-1185">Reference proteome</keyword>
<proteinExistence type="predicted"/>
<dbReference type="Proteomes" id="UP001497680">
    <property type="component" value="Unassembled WGS sequence"/>
</dbReference>
<accession>A0ACC0D598</accession>
<reference evidence="1 2" key="1">
    <citation type="journal article" date="2022" name="New Phytol.">
        <title>Ecological generalism drives hyperdiversity of secondary metabolite gene clusters in xylarialean endophytes.</title>
        <authorList>
            <person name="Franco M.E.E."/>
            <person name="Wisecaver J.H."/>
            <person name="Arnold A.E."/>
            <person name="Ju Y.M."/>
            <person name="Slot J.C."/>
            <person name="Ahrendt S."/>
            <person name="Moore L.P."/>
            <person name="Eastman K.E."/>
            <person name="Scott K."/>
            <person name="Konkel Z."/>
            <person name="Mondo S.J."/>
            <person name="Kuo A."/>
            <person name="Hayes R.D."/>
            <person name="Haridas S."/>
            <person name="Andreopoulos B."/>
            <person name="Riley R."/>
            <person name="LaButti K."/>
            <person name="Pangilinan J."/>
            <person name="Lipzen A."/>
            <person name="Amirebrahimi M."/>
            <person name="Yan J."/>
            <person name="Adam C."/>
            <person name="Keymanesh K."/>
            <person name="Ng V."/>
            <person name="Louie K."/>
            <person name="Northen T."/>
            <person name="Drula E."/>
            <person name="Henrissat B."/>
            <person name="Hsieh H.M."/>
            <person name="Youens-Clark K."/>
            <person name="Lutzoni F."/>
            <person name="Miadlikowska J."/>
            <person name="Eastwood D.C."/>
            <person name="Hamelin R.C."/>
            <person name="Grigoriev I.V."/>
            <person name="U'Ren J.M."/>
        </authorList>
    </citation>
    <scope>NUCLEOTIDE SEQUENCE [LARGE SCALE GENOMIC DNA]</scope>
    <source>
        <strain evidence="1 2">ER1909</strain>
    </source>
</reference>
<sequence length="142" mass="16176">MLTSKPDTVLNCYDVVGSLRRRSIRQRNSSPDGIRSLRMRDPRTLKTAWSRTSTVHVDDAARTFHLAVKKGRTGEAYNVTPETEMTTREDPRRHGSLPSIADAQAKMRPFLVRLASAKAKEDSYVCMWRRDSTILQHLEAGY</sequence>
<evidence type="ECO:0000313" key="2">
    <source>
        <dbReference type="Proteomes" id="UP001497680"/>
    </source>
</evidence>
<gene>
    <name evidence="1" type="ORF">F4821DRAFT_236047</name>
</gene>
<organism evidence="1 2">
    <name type="scientific">Hypoxylon rubiginosum</name>
    <dbReference type="NCBI Taxonomy" id="110542"/>
    <lineage>
        <taxon>Eukaryota</taxon>
        <taxon>Fungi</taxon>
        <taxon>Dikarya</taxon>
        <taxon>Ascomycota</taxon>
        <taxon>Pezizomycotina</taxon>
        <taxon>Sordariomycetes</taxon>
        <taxon>Xylariomycetidae</taxon>
        <taxon>Xylariales</taxon>
        <taxon>Hypoxylaceae</taxon>
        <taxon>Hypoxylon</taxon>
    </lineage>
</organism>
<name>A0ACC0D598_9PEZI</name>
<protein>
    <submittedName>
        <fullName evidence="1">Uncharacterized protein</fullName>
    </submittedName>
</protein>